<keyword evidence="2" id="KW-1185">Reference proteome</keyword>
<accession>A0ABU3LY64</accession>
<dbReference type="EMBL" id="JAVTLL010000016">
    <property type="protein sequence ID" value="MDT7843716.1"/>
    <property type="molecule type" value="Genomic_DNA"/>
</dbReference>
<dbReference type="RefSeq" id="WP_314203198.1">
    <property type="nucleotide sequence ID" value="NZ_JAVTLL010000016.1"/>
</dbReference>
<protein>
    <submittedName>
        <fullName evidence="1">Uncharacterized protein</fullName>
    </submittedName>
</protein>
<evidence type="ECO:0000313" key="2">
    <source>
        <dbReference type="Proteomes" id="UP001257948"/>
    </source>
</evidence>
<evidence type="ECO:0000313" key="1">
    <source>
        <dbReference type="EMBL" id="MDT7843716.1"/>
    </source>
</evidence>
<reference evidence="2" key="1">
    <citation type="submission" date="2023-07" db="EMBL/GenBank/DDBJ databases">
        <title>Draft genome sequence of the endophytic actinobacterium Streptomyces justiciae WPN32, a potential antibiotic producer.</title>
        <authorList>
            <person name="Yasawong M."/>
            <person name="Pana W."/>
            <person name="Ganta P."/>
            <person name="Santapan N."/>
            <person name="Songngamsuk T."/>
            <person name="Phatcharaharikarn M."/>
            <person name="Kerdtoob S."/>
            <person name="Nantapong N."/>
        </authorList>
    </citation>
    <scope>NUCLEOTIDE SEQUENCE [LARGE SCALE GENOMIC DNA]</scope>
    <source>
        <strain evidence="2">WPN32</strain>
    </source>
</reference>
<proteinExistence type="predicted"/>
<name>A0ABU3LY64_9ACTN</name>
<comment type="caution">
    <text evidence="1">The sequence shown here is derived from an EMBL/GenBank/DDBJ whole genome shotgun (WGS) entry which is preliminary data.</text>
</comment>
<organism evidence="1 2">
    <name type="scientific">Streptomyces justiciae</name>
    <dbReference type="NCBI Taxonomy" id="2780140"/>
    <lineage>
        <taxon>Bacteria</taxon>
        <taxon>Bacillati</taxon>
        <taxon>Actinomycetota</taxon>
        <taxon>Actinomycetes</taxon>
        <taxon>Kitasatosporales</taxon>
        <taxon>Streptomycetaceae</taxon>
        <taxon>Streptomyces</taxon>
    </lineage>
</organism>
<gene>
    <name evidence="1" type="ORF">RQC66_23635</name>
</gene>
<sequence length="156" mass="17527">MSSEWNWESGDGLLGLDDPADWDAAYERGEQRLGTAVIGLAFNCSLEEASPRIIKAMRLPDRGQRGFAYTAAGTAARTNGALTPELYAALRAEGHHGIAENAIDDTLDHVPFRQLPPWFKWRKIASKVWDKLDTWRLAVTYAAEDAWKFVRGHREK</sequence>
<dbReference type="Proteomes" id="UP001257948">
    <property type="component" value="Unassembled WGS sequence"/>
</dbReference>